<dbReference type="Proteomes" id="UP000276349">
    <property type="component" value="Unassembled WGS sequence"/>
</dbReference>
<reference evidence="2 3" key="1">
    <citation type="submission" date="2018-12" db="EMBL/GenBank/DDBJ databases">
        <authorList>
            <person name="Yu L."/>
        </authorList>
    </citation>
    <scope>NUCLEOTIDE SEQUENCE [LARGE SCALE GENOMIC DNA]</scope>
    <source>
        <strain evidence="2 3">S5H2222</strain>
    </source>
</reference>
<dbReference type="Pfam" id="PF14355">
    <property type="entry name" value="Abi_C"/>
    <property type="match status" value="1"/>
</dbReference>
<dbReference type="EMBL" id="RXNR01000017">
    <property type="protein sequence ID" value="RTQ93680.1"/>
    <property type="molecule type" value="Genomic_DNA"/>
</dbReference>
<sequence>MANLSYREKLLFEGLFGMDSGYVLDFSNSTFARFIAETINLDIYDGDGYQEYCSKANKLRQIWSKEPNAVVGKLMDELLNYYEDYHNRMAEPLSEQQIKTINELRTVTKKLMGTDITINLPHKSEETLQTLMEDINDSLSRNKPTLVLDRLHTFATKLLRQACIDNDINVLDGKGNYLPLHSLAGMLKKKYEKDQIFESSFTLRALQNSISLFDSYNDIRNTKSYAHDNEILNSVEADFVVRAMANVITFIDKIETNRKKVDSQKQSEADNVPIELPF</sequence>
<feature type="domain" description="Abortive infection protein-like C-terminal" evidence="1">
    <location>
        <begin position="188"/>
        <end position="251"/>
    </location>
</feature>
<dbReference type="OrthoDB" id="1551470at2"/>
<evidence type="ECO:0000313" key="3">
    <source>
        <dbReference type="Proteomes" id="UP000276349"/>
    </source>
</evidence>
<evidence type="ECO:0000313" key="2">
    <source>
        <dbReference type="EMBL" id="RTQ93680.1"/>
    </source>
</evidence>
<protein>
    <recommendedName>
        <fullName evidence="1">Abortive infection protein-like C-terminal domain-containing protein</fullName>
    </recommendedName>
</protein>
<evidence type="ECO:0000259" key="1">
    <source>
        <dbReference type="Pfam" id="PF14355"/>
    </source>
</evidence>
<dbReference type="RefSeq" id="WP_126293912.1">
    <property type="nucleotide sequence ID" value="NZ_RXNR01000017.1"/>
</dbReference>
<proteinExistence type="predicted"/>
<dbReference type="InterPro" id="IPR026001">
    <property type="entry name" value="Abi-like_C"/>
</dbReference>
<accession>A0A3S0HJN3</accession>
<comment type="caution">
    <text evidence="2">The sequence shown here is derived from an EMBL/GenBank/DDBJ whole genome shotgun (WGS) entry which is preliminary data.</text>
</comment>
<organism evidence="2 3">
    <name type="scientific">Lysinibacillus telephonicus</name>
    <dbReference type="NCBI Taxonomy" id="1714840"/>
    <lineage>
        <taxon>Bacteria</taxon>
        <taxon>Bacillati</taxon>
        <taxon>Bacillota</taxon>
        <taxon>Bacilli</taxon>
        <taxon>Bacillales</taxon>
        <taxon>Bacillaceae</taxon>
        <taxon>Lysinibacillus</taxon>
    </lineage>
</organism>
<gene>
    <name evidence="2" type="ORF">EKG35_07950</name>
</gene>
<dbReference type="AlphaFoldDB" id="A0A3S0HJN3"/>
<name>A0A3S0HJN3_9BACI</name>
<keyword evidence="3" id="KW-1185">Reference proteome</keyword>